<evidence type="ECO:0000313" key="3">
    <source>
        <dbReference type="EMBL" id="KAI1610221.1"/>
    </source>
</evidence>
<dbReference type="PANTHER" id="PTHR37534:SF46">
    <property type="entry name" value="ZN(II)2CYS6 TRANSCRIPTION FACTOR (EUROFUNG)"/>
    <property type="match status" value="1"/>
</dbReference>
<evidence type="ECO:0000256" key="1">
    <source>
        <dbReference type="ARBA" id="ARBA00004123"/>
    </source>
</evidence>
<dbReference type="AlphaFoldDB" id="A0AAN6IAI5"/>
<comment type="caution">
    <text evidence="3">The sequence shown here is derived from an EMBL/GenBank/DDBJ whole genome shotgun (WGS) entry which is preliminary data.</text>
</comment>
<dbReference type="Pfam" id="PF11951">
    <property type="entry name" value="Fungal_trans_2"/>
    <property type="match status" value="1"/>
</dbReference>
<organism evidence="3 4">
    <name type="scientific">Exophiala viscosa</name>
    <dbReference type="NCBI Taxonomy" id="2486360"/>
    <lineage>
        <taxon>Eukaryota</taxon>
        <taxon>Fungi</taxon>
        <taxon>Dikarya</taxon>
        <taxon>Ascomycota</taxon>
        <taxon>Pezizomycotina</taxon>
        <taxon>Eurotiomycetes</taxon>
        <taxon>Chaetothyriomycetidae</taxon>
        <taxon>Chaetothyriales</taxon>
        <taxon>Herpotrichiellaceae</taxon>
        <taxon>Exophiala</taxon>
    </lineage>
</organism>
<evidence type="ECO:0000313" key="4">
    <source>
        <dbReference type="Proteomes" id="UP001203852"/>
    </source>
</evidence>
<dbReference type="Proteomes" id="UP001203852">
    <property type="component" value="Unassembled WGS sequence"/>
</dbReference>
<sequence length="486" mass="54749">MARIFDMENMSAVVDIDIDALFTLGDTHETRPEERACFDGNKSQLTMSELILHEKTSLFASQDSWGTTMSIIRPPSASMVPGDREDRFLFSHYVSQVSMLMIPIEDGENPWKSTYPSLALQERSSCSTRSLYNAILAQSAFHLASVKGAERGACDNARAVRHYGTALRELRNSLATPTEEYSSVLAALMTVIFVETVSQGQYRAWRHHFRGAMGFVSQYLSQKPWSLSRDAWNITQSFVLDMVLAYTAVHPSTTTDHISKLSGILGNVTREPRFGFTIGGNARLINTIYRILLLEEQFSAARYLQHGQLANEDLHTQAEEIVQELRISLEDDVDLYIKHQEIGSLKTLPRARLLVKLHLQLFNKGVLIYLLRMVLRHPPAAVADYVGEVLTDAIVFLDMNGGEPSIWPVFVAAVEAYTPESQALADHFFDESKTRGTGTREEMRSVIRQVWADRERLSAERQCSVGGIAIDWREVTKKMDVDILLL</sequence>
<keyword evidence="2" id="KW-0539">Nucleus</keyword>
<name>A0AAN6IAI5_9EURO</name>
<protein>
    <submittedName>
        <fullName evidence="3">Fungal-specific transcription factor domain-containing protein</fullName>
    </submittedName>
</protein>
<keyword evidence="4" id="KW-1185">Reference proteome</keyword>
<proteinExistence type="predicted"/>
<accession>A0AAN6IAI5</accession>
<dbReference type="GO" id="GO:0005634">
    <property type="term" value="C:nucleus"/>
    <property type="evidence" value="ECO:0007669"/>
    <property type="project" value="UniProtKB-SubCell"/>
</dbReference>
<comment type="subcellular location">
    <subcellularLocation>
        <location evidence="1">Nucleus</location>
    </subcellularLocation>
</comment>
<gene>
    <name evidence="3" type="ORF">EDD36DRAFT_467294</name>
</gene>
<dbReference type="InterPro" id="IPR021858">
    <property type="entry name" value="Fun_TF"/>
</dbReference>
<evidence type="ECO:0000256" key="2">
    <source>
        <dbReference type="ARBA" id="ARBA00023242"/>
    </source>
</evidence>
<dbReference type="EMBL" id="MU404358">
    <property type="protein sequence ID" value="KAI1610221.1"/>
    <property type="molecule type" value="Genomic_DNA"/>
</dbReference>
<reference evidence="3" key="1">
    <citation type="journal article" date="2022" name="bioRxiv">
        <title>Deciphering the potential niche of two novel black yeast fungi from a biological soil crust based on their genomes, phenotypes, and melanin regulation.</title>
        <authorList>
            <consortium name="DOE Joint Genome Institute"/>
            <person name="Carr E.C."/>
            <person name="Barton Q."/>
            <person name="Grambo S."/>
            <person name="Sullivan M."/>
            <person name="Renfro C.M."/>
            <person name="Kuo A."/>
            <person name="Pangilinan J."/>
            <person name="Lipzen A."/>
            <person name="Keymanesh K."/>
            <person name="Savage E."/>
            <person name="Barry K."/>
            <person name="Grigoriev I.V."/>
            <person name="Riekhof W.R."/>
            <person name="Harris S.S."/>
        </authorList>
    </citation>
    <scope>NUCLEOTIDE SEQUENCE</scope>
    <source>
        <strain evidence="3">JF 03-4F</strain>
    </source>
</reference>
<dbReference type="PANTHER" id="PTHR37534">
    <property type="entry name" value="TRANSCRIPTIONAL ACTIVATOR PROTEIN UGA3"/>
    <property type="match status" value="1"/>
</dbReference>